<dbReference type="InterPro" id="IPR036881">
    <property type="entry name" value="Glyco_hydro_3_C_sf"/>
</dbReference>
<keyword evidence="3 6" id="KW-0326">Glycosidase</keyword>
<accession>A0A537IWQ5</accession>
<dbReference type="GO" id="GO:0004563">
    <property type="term" value="F:beta-N-acetylhexosaminidase activity"/>
    <property type="evidence" value="ECO:0007669"/>
    <property type="project" value="UniProtKB-EC"/>
</dbReference>
<dbReference type="Proteomes" id="UP000318834">
    <property type="component" value="Unassembled WGS sequence"/>
</dbReference>
<dbReference type="InterPro" id="IPR036962">
    <property type="entry name" value="Glyco_hydro_3_N_sf"/>
</dbReference>
<dbReference type="AlphaFoldDB" id="A0A537IWQ5"/>
<dbReference type="Gene3D" id="3.40.50.1700">
    <property type="entry name" value="Glycoside hydrolase family 3 C-terminal domain"/>
    <property type="match status" value="1"/>
</dbReference>
<dbReference type="SUPFAM" id="SSF52279">
    <property type="entry name" value="Beta-D-glucan exohydrolase, C-terminal domain"/>
    <property type="match status" value="1"/>
</dbReference>
<protein>
    <submittedName>
        <fullName evidence="6">Beta-N-acetylhexosaminidase</fullName>
        <ecNumber evidence="6">3.2.1.52</ecNumber>
    </submittedName>
</protein>
<dbReference type="GO" id="GO:0009254">
    <property type="term" value="P:peptidoglycan turnover"/>
    <property type="evidence" value="ECO:0007669"/>
    <property type="project" value="TreeGrafter"/>
</dbReference>
<dbReference type="PANTHER" id="PTHR30480">
    <property type="entry name" value="BETA-HEXOSAMINIDASE-RELATED"/>
    <property type="match status" value="1"/>
</dbReference>
<dbReference type="InterPro" id="IPR001764">
    <property type="entry name" value="Glyco_hydro_3_N"/>
</dbReference>
<dbReference type="InterPro" id="IPR050226">
    <property type="entry name" value="NagZ_Beta-hexosaminidase"/>
</dbReference>
<evidence type="ECO:0000259" key="5">
    <source>
        <dbReference type="Pfam" id="PF01915"/>
    </source>
</evidence>
<keyword evidence="2 6" id="KW-0378">Hydrolase</keyword>
<dbReference type="EC" id="3.2.1.52" evidence="6"/>
<organism evidence="6 7">
    <name type="scientific">Candidatus Segetimicrobium genomatis</name>
    <dbReference type="NCBI Taxonomy" id="2569760"/>
    <lineage>
        <taxon>Bacteria</taxon>
        <taxon>Bacillati</taxon>
        <taxon>Candidatus Sysuimicrobiota</taxon>
        <taxon>Candidatus Sysuimicrobiia</taxon>
        <taxon>Candidatus Sysuimicrobiales</taxon>
        <taxon>Candidatus Segetimicrobiaceae</taxon>
        <taxon>Candidatus Segetimicrobium</taxon>
    </lineage>
</organism>
<dbReference type="Pfam" id="PF01915">
    <property type="entry name" value="Glyco_hydro_3_C"/>
    <property type="match status" value="1"/>
</dbReference>
<name>A0A537IWQ5_9BACT</name>
<comment type="similarity">
    <text evidence="1">Belongs to the glycosyl hydrolase 3 family.</text>
</comment>
<dbReference type="SUPFAM" id="SSF51445">
    <property type="entry name" value="(Trans)glycosidases"/>
    <property type="match status" value="1"/>
</dbReference>
<evidence type="ECO:0000256" key="2">
    <source>
        <dbReference type="ARBA" id="ARBA00022801"/>
    </source>
</evidence>
<sequence length="517" mass="54322">MSMSTADLIGQRFVVDFSGSEVTADLERLIREGRVGGVILFVKNVRSVSQVRTLTADLQRLAADAGLPPLLITIDQEGGLVNRLIDGFTVFPSAMALGASGRAEDAATAGRITSVELRALGVNVNHAPVLDVNSNAENPVIGIRAFGDDPAEVARLGVAYIRAAQGAGVLTTAKHFPGHGATPVDSHLDLPVVTKDPERLRREDVFPFAEAIRAGADGIMSTHIVFPALDAMRPASLSAQIMTALLRHELGFSGVSFTDSMAMKAIADHWPRGTAAVAALQAGVDVVLACGRHDAQWESIEAARRAAEDGTLDPAGLRAAADRIARIRTRYASVGAPGDAAGAEGHRRQAQEIADRAITLVRNLAERIPLPAGRTAVLSTAADEGEAATSGDRMASALRLGGELAELVSDVTVATDLGKIVNQSWDNVVAVNVSWSSSQGTQMLQTLYSKFGKRLVVVGAGNPYELLRIPSLETYLAAYGPDPASMRAAARVLSGRLEPTGRLPVALPGLYPRGHAV</sequence>
<evidence type="ECO:0000256" key="1">
    <source>
        <dbReference type="ARBA" id="ARBA00005336"/>
    </source>
</evidence>
<reference evidence="6 7" key="1">
    <citation type="journal article" date="2019" name="Nat. Microbiol.">
        <title>Mediterranean grassland soil C-N compound turnover is dependent on rainfall and depth, and is mediated by genomically divergent microorganisms.</title>
        <authorList>
            <person name="Diamond S."/>
            <person name="Andeer P.F."/>
            <person name="Li Z."/>
            <person name="Crits-Christoph A."/>
            <person name="Burstein D."/>
            <person name="Anantharaman K."/>
            <person name="Lane K.R."/>
            <person name="Thomas B.C."/>
            <person name="Pan C."/>
            <person name="Northen T.R."/>
            <person name="Banfield J.F."/>
        </authorList>
    </citation>
    <scope>NUCLEOTIDE SEQUENCE [LARGE SCALE GENOMIC DNA]</scope>
    <source>
        <strain evidence="6">NP_8</strain>
    </source>
</reference>
<evidence type="ECO:0000259" key="4">
    <source>
        <dbReference type="Pfam" id="PF00933"/>
    </source>
</evidence>
<evidence type="ECO:0000256" key="3">
    <source>
        <dbReference type="ARBA" id="ARBA00023295"/>
    </source>
</evidence>
<dbReference type="InterPro" id="IPR002772">
    <property type="entry name" value="Glyco_hydro_3_C"/>
</dbReference>
<gene>
    <name evidence="6" type="primary">nagZ</name>
    <name evidence="6" type="ORF">E6H05_05835</name>
</gene>
<feature type="domain" description="Glycoside hydrolase family 3 C-terminal" evidence="5">
    <location>
        <begin position="438"/>
        <end position="508"/>
    </location>
</feature>
<dbReference type="Pfam" id="PF00933">
    <property type="entry name" value="Glyco_hydro_3"/>
    <property type="match status" value="1"/>
</dbReference>
<evidence type="ECO:0000313" key="7">
    <source>
        <dbReference type="Proteomes" id="UP000318834"/>
    </source>
</evidence>
<proteinExistence type="inferred from homology"/>
<dbReference type="EMBL" id="VBAP01000040">
    <property type="protein sequence ID" value="TMI75743.1"/>
    <property type="molecule type" value="Genomic_DNA"/>
</dbReference>
<feature type="domain" description="Glycoside hydrolase family 3 N-terminal" evidence="4">
    <location>
        <begin position="17"/>
        <end position="326"/>
    </location>
</feature>
<dbReference type="Gene3D" id="3.20.20.300">
    <property type="entry name" value="Glycoside hydrolase, family 3, N-terminal domain"/>
    <property type="match status" value="1"/>
</dbReference>
<dbReference type="InterPro" id="IPR017853">
    <property type="entry name" value="GH"/>
</dbReference>
<dbReference type="GO" id="GO:0005975">
    <property type="term" value="P:carbohydrate metabolic process"/>
    <property type="evidence" value="ECO:0007669"/>
    <property type="project" value="InterPro"/>
</dbReference>
<evidence type="ECO:0000313" key="6">
    <source>
        <dbReference type="EMBL" id="TMI75743.1"/>
    </source>
</evidence>
<dbReference type="NCBIfam" id="NF003740">
    <property type="entry name" value="PRK05337.1"/>
    <property type="match status" value="1"/>
</dbReference>
<comment type="caution">
    <text evidence="6">The sequence shown here is derived from an EMBL/GenBank/DDBJ whole genome shotgun (WGS) entry which is preliminary data.</text>
</comment>
<dbReference type="PANTHER" id="PTHR30480:SF16">
    <property type="entry name" value="GLYCOSIDE HYDROLASE FAMILY 3 DOMAIN PROTEIN"/>
    <property type="match status" value="1"/>
</dbReference>